<dbReference type="KEGG" id="paun:MJA45_11555"/>
<accession>A0AA96RH35</accession>
<name>A0AA96RH35_9BACL</name>
<organism evidence="1 2">
    <name type="scientific">Paenibacillus aurantius</name>
    <dbReference type="NCBI Taxonomy" id="2918900"/>
    <lineage>
        <taxon>Bacteria</taxon>
        <taxon>Bacillati</taxon>
        <taxon>Bacillota</taxon>
        <taxon>Bacilli</taxon>
        <taxon>Bacillales</taxon>
        <taxon>Paenibacillaceae</taxon>
        <taxon>Paenibacillus</taxon>
    </lineage>
</organism>
<evidence type="ECO:0000313" key="1">
    <source>
        <dbReference type="EMBL" id="WNQ13617.1"/>
    </source>
</evidence>
<protein>
    <submittedName>
        <fullName evidence="1">Uncharacterized protein</fullName>
    </submittedName>
</protein>
<gene>
    <name evidence="1" type="ORF">MJA45_11555</name>
</gene>
<sequence length="103" mass="12281">MSALLPNPAEDRFAQILRPSHVLCKDDVVWMLEYIKKKVAEKDPRLLELSQPRLLQNYQYYSETAMLLIHRRSMFDQEADRLKAWLREAAYGLYPNPEDRQPF</sequence>
<dbReference type="EMBL" id="CP130318">
    <property type="protein sequence ID" value="WNQ13617.1"/>
    <property type="molecule type" value="Genomic_DNA"/>
</dbReference>
<proteinExistence type="predicted"/>
<dbReference type="AlphaFoldDB" id="A0AA96RH35"/>
<keyword evidence="2" id="KW-1185">Reference proteome</keyword>
<dbReference type="RefSeq" id="WP_315607400.1">
    <property type="nucleotide sequence ID" value="NZ_CP130318.1"/>
</dbReference>
<evidence type="ECO:0000313" key="2">
    <source>
        <dbReference type="Proteomes" id="UP001305702"/>
    </source>
</evidence>
<dbReference type="Proteomes" id="UP001305702">
    <property type="component" value="Chromosome"/>
</dbReference>
<reference evidence="1 2" key="1">
    <citation type="submission" date="2022-02" db="EMBL/GenBank/DDBJ databases">
        <title>Paenibacillus sp. MBLB1776 Whole Genome Shotgun Sequencing.</title>
        <authorList>
            <person name="Hwang C.Y."/>
            <person name="Cho E.-S."/>
            <person name="Seo M.-J."/>
        </authorList>
    </citation>
    <scope>NUCLEOTIDE SEQUENCE [LARGE SCALE GENOMIC DNA]</scope>
    <source>
        <strain evidence="1 2">MBLB1776</strain>
    </source>
</reference>